<dbReference type="EMBL" id="QAAD01000002">
    <property type="protein sequence ID" value="PTN10281.1"/>
    <property type="molecule type" value="Genomic_DNA"/>
</dbReference>
<dbReference type="RefSeq" id="WP_107821055.1">
    <property type="nucleotide sequence ID" value="NZ_OY782574.1"/>
</dbReference>
<sequence>MVYQFKVSSTELSRFQLLIELDGTHTFADFHNCIQQACGYNSDQLASFFTQGARHGKQTEISLLDSKFHKPNSLCMTRTTIQSIINRKDQKMLYVFDFFADRLFYVELTQILMGKTRLEPSVIEQNGAAPSQLLEEEVMGQGPEVTKEEECLDYGDLDDYNEIFGEIEDLTGGV</sequence>
<gene>
    <name evidence="2" type="ORF">C8N47_102266</name>
</gene>
<reference evidence="2 3" key="1">
    <citation type="submission" date="2018-04" db="EMBL/GenBank/DDBJ databases">
        <title>Genomic Encyclopedia of Archaeal and Bacterial Type Strains, Phase II (KMG-II): from individual species to whole genera.</title>
        <authorList>
            <person name="Goeker M."/>
        </authorList>
    </citation>
    <scope>NUCLEOTIDE SEQUENCE [LARGE SCALE GENOMIC DNA]</scope>
    <source>
        <strain evidence="2 3">DSM 28823</strain>
    </source>
</reference>
<accession>A0A2T5C5X2</accession>
<protein>
    <submittedName>
        <fullName evidence="2">PRiA4b ORF-3-like protein</fullName>
    </submittedName>
</protein>
<evidence type="ECO:0000259" key="1">
    <source>
        <dbReference type="Pfam" id="PF07929"/>
    </source>
</evidence>
<keyword evidence="3" id="KW-1185">Reference proteome</keyword>
<proteinExistence type="predicted"/>
<evidence type="ECO:0000313" key="2">
    <source>
        <dbReference type="EMBL" id="PTN10281.1"/>
    </source>
</evidence>
<dbReference type="Proteomes" id="UP000243525">
    <property type="component" value="Unassembled WGS sequence"/>
</dbReference>
<feature type="domain" description="Plasmid pRiA4b Orf3-like" evidence="1">
    <location>
        <begin position="19"/>
        <end position="131"/>
    </location>
</feature>
<dbReference type="InterPro" id="IPR024047">
    <property type="entry name" value="MM3350-like_sf"/>
</dbReference>
<dbReference type="OrthoDB" id="666725at2"/>
<evidence type="ECO:0000313" key="3">
    <source>
        <dbReference type="Proteomes" id="UP000243525"/>
    </source>
</evidence>
<dbReference type="Gene3D" id="3.10.290.30">
    <property type="entry name" value="MM3350-like"/>
    <property type="match status" value="1"/>
</dbReference>
<dbReference type="AlphaFoldDB" id="A0A2T5C5X2"/>
<comment type="caution">
    <text evidence="2">The sequence shown here is derived from an EMBL/GenBank/DDBJ whole genome shotgun (WGS) entry which is preliminary data.</text>
</comment>
<dbReference type="SUPFAM" id="SSF159941">
    <property type="entry name" value="MM3350-like"/>
    <property type="match status" value="1"/>
</dbReference>
<dbReference type="Pfam" id="PF07929">
    <property type="entry name" value="PRiA4_ORF3"/>
    <property type="match status" value="1"/>
</dbReference>
<name>A0A2T5C5X2_9BACT</name>
<dbReference type="InterPro" id="IPR012912">
    <property type="entry name" value="Plasmid_pRiA4b_Orf3-like"/>
</dbReference>
<organism evidence="2 3">
    <name type="scientific">Mangrovibacterium marinum</name>
    <dbReference type="NCBI Taxonomy" id="1639118"/>
    <lineage>
        <taxon>Bacteria</taxon>
        <taxon>Pseudomonadati</taxon>
        <taxon>Bacteroidota</taxon>
        <taxon>Bacteroidia</taxon>
        <taxon>Marinilabiliales</taxon>
        <taxon>Prolixibacteraceae</taxon>
        <taxon>Mangrovibacterium</taxon>
    </lineage>
</organism>